<organism evidence="1 2">
    <name type="scientific">Mesorhizobium metallidurans STM 2683</name>
    <dbReference type="NCBI Taxonomy" id="1297569"/>
    <lineage>
        <taxon>Bacteria</taxon>
        <taxon>Pseudomonadati</taxon>
        <taxon>Pseudomonadota</taxon>
        <taxon>Alphaproteobacteria</taxon>
        <taxon>Hyphomicrobiales</taxon>
        <taxon>Phyllobacteriaceae</taxon>
        <taxon>Mesorhizobium</taxon>
    </lineage>
</organism>
<dbReference type="AlphaFoldDB" id="M5EPE8"/>
<proteinExistence type="predicted"/>
<dbReference type="eggNOG" id="ENOG5032D16">
    <property type="taxonomic scope" value="Bacteria"/>
</dbReference>
<dbReference type="OrthoDB" id="8378427at2"/>
<accession>M5EPE8</accession>
<dbReference type="STRING" id="1297569.MESS2_30023"/>
<comment type="caution">
    <text evidence="1">The sequence shown here is derived from an EMBL/GenBank/DDBJ whole genome shotgun (WGS) entry which is preliminary data.</text>
</comment>
<dbReference type="Proteomes" id="UP000012062">
    <property type="component" value="Unassembled WGS sequence"/>
</dbReference>
<reference evidence="1 2" key="1">
    <citation type="submission" date="2013-02" db="EMBL/GenBank/DDBJ databases">
        <authorList>
            <person name="Genoscope - CEA"/>
        </authorList>
    </citation>
    <scope>NUCLEOTIDE SEQUENCE [LARGE SCALE GENOMIC DNA]</scope>
    <source>
        <strain evidence="1 2">STM 2683</strain>
    </source>
</reference>
<dbReference type="RefSeq" id="WP_008875157.1">
    <property type="nucleotide sequence ID" value="NZ_CAUM01000095.1"/>
</dbReference>
<evidence type="ECO:0000313" key="2">
    <source>
        <dbReference type="Proteomes" id="UP000012062"/>
    </source>
</evidence>
<keyword evidence="2" id="KW-1185">Reference proteome</keyword>
<gene>
    <name evidence="1" type="ORF">MESS2_30023</name>
</gene>
<dbReference type="EMBL" id="CAUM01000095">
    <property type="protein sequence ID" value="CCV06222.1"/>
    <property type="molecule type" value="Genomic_DNA"/>
</dbReference>
<name>M5EPE8_9HYPH</name>
<protein>
    <submittedName>
        <fullName evidence="1">Uncharacterized protein</fullName>
    </submittedName>
</protein>
<sequence length="308" mass="34819">MSRKISDLSPDEVDTDAINAYHLGGNLFSVSLQLTDRHNEIAHSYLFKISFDGRSIRSETIFELPSQILSHVSRSPDEHVVLDLGATTHLFRGKSHTTWETPFDDFVDKIWQHEGGELYLLGDAGICCIAEGQSWRPIKRGTKSNLRTIHGQPGGDVHVAGFDGALLRLAGGKWKQIPLNFNVPINAVHVTSDGRVKMGGDDGDCFEYFEDRVDEVQGPETDFASIYEFKGKTYWGDDGHGLLVQDGFKLVPFRALDFGNFMHASRELLVVVGWKEVFLFDGDEWRGFEFEYDGELHCRIVDMTRRYL</sequence>
<evidence type="ECO:0000313" key="1">
    <source>
        <dbReference type="EMBL" id="CCV06222.1"/>
    </source>
</evidence>